<dbReference type="PANTHER" id="PTHR47763:SF1">
    <property type="entry name" value="DUF659 DOMAIN-CONTAINING PROTEIN"/>
    <property type="match status" value="1"/>
</dbReference>
<dbReference type="InterPro" id="IPR002369">
    <property type="entry name" value="Integrin_bsu_VWA"/>
</dbReference>
<reference evidence="2" key="1">
    <citation type="journal article" date="2014" name="Front. Microbiol.">
        <title>High frequency of phylogenetically diverse reductive dehalogenase-homologous genes in deep subseafloor sedimentary metagenomes.</title>
        <authorList>
            <person name="Kawai M."/>
            <person name="Futagami T."/>
            <person name="Toyoda A."/>
            <person name="Takaki Y."/>
            <person name="Nishi S."/>
            <person name="Hori S."/>
            <person name="Arai W."/>
            <person name="Tsubouchi T."/>
            <person name="Morono Y."/>
            <person name="Uchiyama I."/>
            <person name="Ito T."/>
            <person name="Fujiyama A."/>
            <person name="Inagaki F."/>
            <person name="Takami H."/>
        </authorList>
    </citation>
    <scope>NUCLEOTIDE SEQUENCE</scope>
    <source>
        <strain evidence="2">Expedition CK06-06</strain>
    </source>
</reference>
<accession>X1U792</accession>
<dbReference type="PANTHER" id="PTHR47763">
    <property type="entry name" value="ALPHA-PROTEIN KINASE VWKA"/>
    <property type="match status" value="1"/>
</dbReference>
<sequence>MMVDKEVETPPIPPKPDIYFMSDTTGSMGGAIGAVSANADAILAAIALVQPDAQFGVGNYRDFPYDPYAFDNQLNITDDTDAVSAKINNWAAGGGADGPEGQFYALTQIADPGVGWRDGSTKIVVWFGDAPAHDPVPDPPTDLGYDITEATVTQALVDADIRVIAISLPTGGYPAGTDDDPTLYGGDYAAAYGIVEDGSPG</sequence>
<dbReference type="Gene3D" id="3.40.50.410">
    <property type="entry name" value="von Willebrand factor, type A domain"/>
    <property type="match status" value="1"/>
</dbReference>
<organism evidence="2">
    <name type="scientific">marine sediment metagenome</name>
    <dbReference type="NCBI Taxonomy" id="412755"/>
    <lineage>
        <taxon>unclassified sequences</taxon>
        <taxon>metagenomes</taxon>
        <taxon>ecological metagenomes</taxon>
    </lineage>
</organism>
<feature type="non-terminal residue" evidence="2">
    <location>
        <position position="201"/>
    </location>
</feature>
<dbReference type="Pfam" id="PF00362">
    <property type="entry name" value="Integrin_beta"/>
    <property type="match status" value="1"/>
</dbReference>
<comment type="caution">
    <text evidence="2">The sequence shown here is derived from an EMBL/GenBank/DDBJ whole genome shotgun (WGS) entry which is preliminary data.</text>
</comment>
<proteinExistence type="predicted"/>
<dbReference type="PROSITE" id="PS50234">
    <property type="entry name" value="VWFA"/>
    <property type="match status" value="1"/>
</dbReference>
<dbReference type="EMBL" id="BARW01031133">
    <property type="protein sequence ID" value="GAJ13428.1"/>
    <property type="molecule type" value="Genomic_DNA"/>
</dbReference>
<dbReference type="InterPro" id="IPR002035">
    <property type="entry name" value="VWF_A"/>
</dbReference>
<evidence type="ECO:0000259" key="1">
    <source>
        <dbReference type="PROSITE" id="PS50234"/>
    </source>
</evidence>
<dbReference type="InterPro" id="IPR052969">
    <property type="entry name" value="Thr-specific_kinase-like"/>
</dbReference>
<dbReference type="AlphaFoldDB" id="X1U792"/>
<evidence type="ECO:0000313" key="2">
    <source>
        <dbReference type="EMBL" id="GAJ13428.1"/>
    </source>
</evidence>
<dbReference type="InterPro" id="IPR036465">
    <property type="entry name" value="vWFA_dom_sf"/>
</dbReference>
<protein>
    <recommendedName>
        <fullName evidence="1">VWFA domain-containing protein</fullName>
    </recommendedName>
</protein>
<dbReference type="GO" id="GO:0004674">
    <property type="term" value="F:protein serine/threonine kinase activity"/>
    <property type="evidence" value="ECO:0007669"/>
    <property type="project" value="TreeGrafter"/>
</dbReference>
<gene>
    <name evidence="2" type="ORF">S12H4_49597</name>
</gene>
<feature type="domain" description="VWFA" evidence="1">
    <location>
        <begin position="17"/>
        <end position="168"/>
    </location>
</feature>
<dbReference type="GO" id="GO:0005737">
    <property type="term" value="C:cytoplasm"/>
    <property type="evidence" value="ECO:0007669"/>
    <property type="project" value="TreeGrafter"/>
</dbReference>
<name>X1U792_9ZZZZ</name>
<dbReference type="SUPFAM" id="SSF53300">
    <property type="entry name" value="vWA-like"/>
    <property type="match status" value="1"/>
</dbReference>